<dbReference type="InterPro" id="IPR000488">
    <property type="entry name" value="Death_dom"/>
</dbReference>
<dbReference type="RefSeq" id="XP_017876549.1">
    <property type="nucleotide sequence ID" value="XM_018021060.2"/>
</dbReference>
<gene>
    <name evidence="3 4 5" type="primary">LOC108622920</name>
</gene>
<dbReference type="SUPFAM" id="SSF47986">
    <property type="entry name" value="DEATH domain"/>
    <property type="match status" value="1"/>
</dbReference>
<dbReference type="SMART" id="SM00005">
    <property type="entry name" value="DEATH"/>
    <property type="match status" value="1"/>
</dbReference>
<dbReference type="Gene3D" id="1.10.533.10">
    <property type="entry name" value="Death Domain, Fas"/>
    <property type="match status" value="2"/>
</dbReference>
<evidence type="ECO:0000313" key="2">
    <source>
        <dbReference type="Proteomes" id="UP000694925"/>
    </source>
</evidence>
<evidence type="ECO:0000313" key="5">
    <source>
        <dbReference type="RefSeq" id="XP_026667709.1"/>
    </source>
</evidence>
<accession>A0AAJ7ITV2</accession>
<dbReference type="KEGG" id="ccal:108622920"/>
<proteinExistence type="predicted"/>
<dbReference type="CTD" id="8772"/>
<dbReference type="Pfam" id="PF00531">
    <property type="entry name" value="Death"/>
    <property type="match status" value="1"/>
</dbReference>
<dbReference type="CDD" id="cd01670">
    <property type="entry name" value="Death"/>
    <property type="match status" value="1"/>
</dbReference>
<protein>
    <submittedName>
        <fullName evidence="3 4">Uncharacterized protein LOC108622920</fullName>
    </submittedName>
</protein>
<dbReference type="PROSITE" id="PS50017">
    <property type="entry name" value="DEATH_DOMAIN"/>
    <property type="match status" value="1"/>
</dbReference>
<dbReference type="RefSeq" id="XP_017876548.1">
    <property type="nucleotide sequence ID" value="XM_018021059.2"/>
</dbReference>
<dbReference type="InterPro" id="IPR011029">
    <property type="entry name" value="DEATH-like_dom_sf"/>
</dbReference>
<dbReference type="AlphaFoldDB" id="A0AAJ7ITV2"/>
<evidence type="ECO:0000313" key="3">
    <source>
        <dbReference type="RefSeq" id="XP_017876548.1"/>
    </source>
</evidence>
<feature type="domain" description="Death" evidence="1">
    <location>
        <begin position="138"/>
        <end position="222"/>
    </location>
</feature>
<dbReference type="GO" id="GO:0007165">
    <property type="term" value="P:signal transduction"/>
    <property type="evidence" value="ECO:0007669"/>
    <property type="project" value="InterPro"/>
</dbReference>
<dbReference type="GeneID" id="108622920"/>
<dbReference type="Proteomes" id="UP000694925">
    <property type="component" value="Unplaced"/>
</dbReference>
<name>A0AAJ7ITV2_9HYME</name>
<keyword evidence="2" id="KW-1185">Reference proteome</keyword>
<organism evidence="2 4">
    <name type="scientific">Ceratina calcarata</name>
    <dbReference type="NCBI Taxonomy" id="156304"/>
    <lineage>
        <taxon>Eukaryota</taxon>
        <taxon>Metazoa</taxon>
        <taxon>Ecdysozoa</taxon>
        <taxon>Arthropoda</taxon>
        <taxon>Hexapoda</taxon>
        <taxon>Insecta</taxon>
        <taxon>Pterygota</taxon>
        <taxon>Neoptera</taxon>
        <taxon>Endopterygota</taxon>
        <taxon>Hymenoptera</taxon>
        <taxon>Apocrita</taxon>
        <taxon>Aculeata</taxon>
        <taxon>Apoidea</taxon>
        <taxon>Anthophila</taxon>
        <taxon>Apidae</taxon>
        <taxon>Ceratina</taxon>
        <taxon>Zadontomerus</taxon>
    </lineage>
</organism>
<evidence type="ECO:0000313" key="4">
    <source>
        <dbReference type="RefSeq" id="XP_017876549.1"/>
    </source>
</evidence>
<dbReference type="RefSeq" id="XP_026667709.1">
    <property type="nucleotide sequence ID" value="XM_026811908.1"/>
</dbReference>
<reference evidence="3 4" key="1">
    <citation type="submission" date="2025-04" db="UniProtKB">
        <authorList>
            <consortium name="RefSeq"/>
        </authorList>
    </citation>
    <scope>IDENTIFICATION</scope>
    <source>
        <tissue evidence="3 4">Whole body</tissue>
    </source>
</reference>
<sequence length="227" mass="27360">MESRYKCLLEDFLSVGQLYINQNMLYTLKERYRQCIDSDRKFSQIKDLRTLLKILEKRDTLSCDNIEPLFYISNHFVNDLQMIIKIRQYKDNFEKTEYFPSYNMNQNLNENKNYESQLPVKKSNPSEGKYCEKDVALQDILLSRVSERIGRSWRDTVRYLGVPEYQIDAIHSKYAFDLREQSYQALKLYMAQYSDNNWKLDLIKALDKARRRDLKELVERLIIELDK</sequence>
<evidence type="ECO:0000259" key="1">
    <source>
        <dbReference type="PROSITE" id="PS50017"/>
    </source>
</evidence>